<reference evidence="2" key="3">
    <citation type="submission" date="2025-09" db="UniProtKB">
        <authorList>
            <consortium name="Ensembl"/>
        </authorList>
    </citation>
    <scope>IDENTIFICATION</scope>
</reference>
<feature type="compositionally biased region" description="Polar residues" evidence="1">
    <location>
        <begin position="129"/>
        <end position="146"/>
    </location>
</feature>
<name>A0A7N4Q124_SARHA</name>
<reference evidence="2 3" key="1">
    <citation type="journal article" date="2011" name="Proc. Natl. Acad. Sci. U.S.A.">
        <title>Genetic diversity and population structure of the endangered marsupial Sarcophilus harrisii (Tasmanian devil).</title>
        <authorList>
            <person name="Miller W."/>
            <person name="Hayes V.M."/>
            <person name="Ratan A."/>
            <person name="Petersen D.C."/>
            <person name="Wittekindt N.E."/>
            <person name="Miller J."/>
            <person name="Walenz B."/>
            <person name="Knight J."/>
            <person name="Qi J."/>
            <person name="Zhao F."/>
            <person name="Wang Q."/>
            <person name="Bedoya-Reina O.C."/>
            <person name="Katiyar N."/>
            <person name="Tomsho L.P."/>
            <person name="Kasson L.M."/>
            <person name="Hardie R.A."/>
            <person name="Woodbridge P."/>
            <person name="Tindall E.A."/>
            <person name="Bertelsen M.F."/>
            <person name="Dixon D."/>
            <person name="Pyecroft S."/>
            <person name="Helgen K.M."/>
            <person name="Lesk A.M."/>
            <person name="Pringle T.H."/>
            <person name="Patterson N."/>
            <person name="Zhang Y."/>
            <person name="Kreiss A."/>
            <person name="Woods G.M."/>
            <person name="Jones M.E."/>
            <person name="Schuster S.C."/>
        </authorList>
    </citation>
    <scope>NUCLEOTIDE SEQUENCE [LARGE SCALE GENOMIC DNA]</scope>
</reference>
<dbReference type="Proteomes" id="UP000007648">
    <property type="component" value="Unassembled WGS sequence"/>
</dbReference>
<protein>
    <submittedName>
        <fullName evidence="2">Maestro heat like repeat family member 8</fullName>
    </submittedName>
</protein>
<dbReference type="AlphaFoldDB" id="A0A7N4Q124"/>
<evidence type="ECO:0000256" key="1">
    <source>
        <dbReference type="SAM" id="MobiDB-lite"/>
    </source>
</evidence>
<evidence type="ECO:0000313" key="3">
    <source>
        <dbReference type="Proteomes" id="UP000007648"/>
    </source>
</evidence>
<feature type="compositionally biased region" description="Basic and acidic residues" evidence="1">
    <location>
        <begin position="53"/>
        <end position="70"/>
    </location>
</feature>
<accession>A0A7N4Q124</accession>
<reference evidence="2" key="2">
    <citation type="submission" date="2025-08" db="UniProtKB">
        <authorList>
            <consortium name="Ensembl"/>
        </authorList>
    </citation>
    <scope>IDENTIFICATION</scope>
</reference>
<proteinExistence type="predicted"/>
<feature type="region of interest" description="Disordered" evidence="1">
    <location>
        <begin position="1"/>
        <end position="96"/>
    </location>
</feature>
<feature type="region of interest" description="Disordered" evidence="1">
    <location>
        <begin position="129"/>
        <end position="159"/>
    </location>
</feature>
<dbReference type="GeneTree" id="ENSGT00940000160596"/>
<dbReference type="Ensembl" id="ENSSHAT00000041581.1">
    <property type="protein sequence ID" value="ENSSHAP00000045353.1"/>
    <property type="gene ID" value="ENSSHAG00000017043.2"/>
</dbReference>
<keyword evidence="3" id="KW-1185">Reference proteome</keyword>
<sequence length="226" mass="25431">MTVFRRGGRTRLSNPRAGRIRLPPSPSGETRTSRAPCPSPSPSQGRARRLTRDRHFSELRPRPWRAADFRPRKRFQLNGGGGTATQKYRPANMNPSNRFNTLEEIVTLYGSDNDTESVNLQLSTLEGENKNQADLTDTNTSHTPETSGKGFKAFRHPEPQGAPGVIMIEKLINSIREYLKSDRKGVLEKLVFLRSLSTLSHAIPYDETTESFIHENLSQIQNAITM</sequence>
<evidence type="ECO:0000313" key="2">
    <source>
        <dbReference type="Ensembl" id="ENSSHAP00000045353.1"/>
    </source>
</evidence>
<organism evidence="2 3">
    <name type="scientific">Sarcophilus harrisii</name>
    <name type="common">Tasmanian devil</name>
    <name type="synonym">Sarcophilus laniarius</name>
    <dbReference type="NCBI Taxonomy" id="9305"/>
    <lineage>
        <taxon>Eukaryota</taxon>
        <taxon>Metazoa</taxon>
        <taxon>Chordata</taxon>
        <taxon>Craniata</taxon>
        <taxon>Vertebrata</taxon>
        <taxon>Euteleostomi</taxon>
        <taxon>Mammalia</taxon>
        <taxon>Metatheria</taxon>
        <taxon>Dasyuromorphia</taxon>
        <taxon>Dasyuridae</taxon>
        <taxon>Sarcophilus</taxon>
    </lineage>
</organism>
<gene>
    <name evidence="2" type="primary">MROH8</name>
</gene>